<dbReference type="EC" id="2.7.11.1" evidence="3"/>
<dbReference type="Gene3D" id="2.130.10.10">
    <property type="entry name" value="YVTN repeat-like/Quinoprotein amine dehydrogenase"/>
    <property type="match status" value="1"/>
</dbReference>
<dbReference type="Gene3D" id="1.10.510.10">
    <property type="entry name" value="Transferase(Phosphotransferase) domain 1"/>
    <property type="match status" value="1"/>
</dbReference>
<dbReference type="EMBL" id="GEZM01062149">
    <property type="protein sequence ID" value="JAV70008.1"/>
    <property type="molecule type" value="Transcribed_RNA"/>
</dbReference>
<dbReference type="SUPFAM" id="SSF56112">
    <property type="entry name" value="Protein kinase-like (PK-like)"/>
    <property type="match status" value="1"/>
</dbReference>
<protein>
    <recommendedName>
        <fullName evidence="3">non-specific serine/threonine protein kinase</fullName>
        <ecNumber evidence="3">2.7.11.1</ecNumber>
    </recommendedName>
</protein>
<evidence type="ECO:0000256" key="11">
    <source>
        <dbReference type="ARBA" id="ARBA00022801"/>
    </source>
</evidence>
<keyword evidence="8" id="KW-0732">Signal</keyword>
<evidence type="ECO:0000256" key="12">
    <source>
        <dbReference type="ARBA" id="ARBA00022824"/>
    </source>
</evidence>
<keyword evidence="9" id="KW-0547">Nucleotide-binding</keyword>
<dbReference type="EMBL" id="GEZM01062147">
    <property type="protein sequence ID" value="JAV70010.1"/>
    <property type="molecule type" value="Transcribed_RNA"/>
</dbReference>
<dbReference type="PROSITE" id="PS50011">
    <property type="entry name" value="PROTEIN_KINASE_DOM"/>
    <property type="match status" value="1"/>
</dbReference>
<dbReference type="GO" id="GO:0004674">
    <property type="term" value="F:protein serine/threonine kinase activity"/>
    <property type="evidence" value="ECO:0007669"/>
    <property type="project" value="UniProtKB-KW"/>
</dbReference>
<evidence type="ECO:0000256" key="20">
    <source>
        <dbReference type="SAM" id="Phobius"/>
    </source>
</evidence>
<keyword evidence="7 20" id="KW-0812">Transmembrane</keyword>
<feature type="domain" description="Protein kinase" evidence="21">
    <location>
        <begin position="556"/>
        <end position="814"/>
    </location>
</feature>
<evidence type="ECO:0000256" key="5">
    <source>
        <dbReference type="ARBA" id="ARBA00022553"/>
    </source>
</evidence>
<dbReference type="FunFam" id="3.30.200.20:FF:000077">
    <property type="entry name" value="Putative Serine/threonine-protein kinase/endoribonuclease IRE1"/>
    <property type="match status" value="1"/>
</dbReference>
<dbReference type="Pfam" id="PF06479">
    <property type="entry name" value="Ribonuc_2-5A"/>
    <property type="match status" value="1"/>
</dbReference>
<dbReference type="CDD" id="cd13982">
    <property type="entry name" value="STKc_IRE1"/>
    <property type="match status" value="1"/>
</dbReference>
<dbReference type="PROSITE" id="PS51392">
    <property type="entry name" value="KEN"/>
    <property type="match status" value="1"/>
</dbReference>
<dbReference type="InterPro" id="IPR045133">
    <property type="entry name" value="IRE1/2-like"/>
</dbReference>
<comment type="catalytic activity">
    <reaction evidence="18">
        <text>L-seryl-[protein] + ATP = O-phospho-L-seryl-[protein] + ADP + H(+)</text>
        <dbReference type="Rhea" id="RHEA:17989"/>
        <dbReference type="Rhea" id="RHEA-COMP:9863"/>
        <dbReference type="Rhea" id="RHEA-COMP:11604"/>
        <dbReference type="ChEBI" id="CHEBI:15378"/>
        <dbReference type="ChEBI" id="CHEBI:29999"/>
        <dbReference type="ChEBI" id="CHEBI:30616"/>
        <dbReference type="ChEBI" id="CHEBI:83421"/>
        <dbReference type="ChEBI" id="CHEBI:456216"/>
        <dbReference type="EC" id="2.7.11.1"/>
    </reaction>
</comment>
<dbReference type="GO" id="GO:1990604">
    <property type="term" value="C:IRE1-TRAF2-ASK1 complex"/>
    <property type="evidence" value="ECO:0007669"/>
    <property type="project" value="TreeGrafter"/>
</dbReference>
<dbReference type="InterPro" id="IPR038357">
    <property type="entry name" value="KEN_sf"/>
</dbReference>
<dbReference type="Pfam" id="PF00069">
    <property type="entry name" value="Pkinase"/>
    <property type="match status" value="1"/>
</dbReference>
<keyword evidence="12" id="KW-0256">Endoplasmic reticulum</keyword>
<comment type="catalytic activity">
    <reaction evidence="17">
        <text>L-threonyl-[protein] + ATP = O-phospho-L-threonyl-[protein] + ADP + H(+)</text>
        <dbReference type="Rhea" id="RHEA:46608"/>
        <dbReference type="Rhea" id="RHEA-COMP:11060"/>
        <dbReference type="Rhea" id="RHEA-COMP:11605"/>
        <dbReference type="ChEBI" id="CHEBI:15378"/>
        <dbReference type="ChEBI" id="CHEBI:30013"/>
        <dbReference type="ChEBI" id="CHEBI:30616"/>
        <dbReference type="ChEBI" id="CHEBI:61977"/>
        <dbReference type="ChEBI" id="CHEBI:456216"/>
        <dbReference type="EC" id="2.7.11.1"/>
    </reaction>
</comment>
<dbReference type="SUPFAM" id="SSF50998">
    <property type="entry name" value="Quinoprotein alcohol dehydrogenase-like"/>
    <property type="match status" value="1"/>
</dbReference>
<feature type="transmembrane region" description="Helical" evidence="20">
    <location>
        <begin position="489"/>
        <end position="508"/>
    </location>
</feature>
<evidence type="ECO:0000256" key="17">
    <source>
        <dbReference type="ARBA" id="ARBA00047899"/>
    </source>
</evidence>
<dbReference type="InterPro" id="IPR008271">
    <property type="entry name" value="Ser/Thr_kinase_AS"/>
</dbReference>
<evidence type="ECO:0000256" key="15">
    <source>
        <dbReference type="ARBA" id="ARBA00023136"/>
    </source>
</evidence>
<dbReference type="InterPro" id="IPR010513">
    <property type="entry name" value="KEN_dom"/>
</dbReference>
<evidence type="ECO:0000256" key="19">
    <source>
        <dbReference type="SAM" id="MobiDB-lite"/>
    </source>
</evidence>
<keyword evidence="6" id="KW-0808">Transferase</keyword>
<evidence type="ECO:0000256" key="16">
    <source>
        <dbReference type="ARBA" id="ARBA00023268"/>
    </source>
</evidence>
<sequence>MYNNVQWITASIVLALCFCGGFLDVLTSQESQGFTTDIAKEWDKRLLLFSTLDGSLVAVDQQSGKIQWKIKDRPTVTVPLDTTDAIIPLFLPDPRDGSLYLLGDSRQPLKKLPFTIPQLVASSPCRSSDGILYTGKKKDSWYMLDPRTGQREQVLGWDRMSPTCPIESVDGVYVGRTQYSIMMVDSRNTNRKWNVTFYDYTANPLSKEMLNNYELVHFASSSTGRLVTMDRRRGSLVWDIDTESPVVAIYIMDPSGLLSLPFTSMANHTIGHLATDWVSHQKPFQYQPSHMKLYPTLYVGEYMYGLYALPSLVDQNTVTITTSEDGPLLLEGPDFPKCQNPPPTYPIPGKNYYVHQGGGEPVIFQSVPKANDTVIYLGHYNVPDFDLGKLLIAGQNLAYLNLLTDESSTTKQTNEKPKSTQSEEHNSKLKWTDIFQDNKHSVGVQTDDVKNESGPPETDDPVSSTSLKMFVVDTYGQVKVWINQQDNKGLKLTLIILIGCIIAMFWYLQMQVREFQQLSQNGSRGSQNGSVGRNGAISALPEELDDGKVRIGKITFHPEQLLGKGCEGTFVYRGEFDQRQVAVKRLLPECFTFADREVALLRESDAHPNVIRYFCTEQDRMFRYIALELCHATVHDYVLGQYDTSLITPLDILIQATSGLAHLHSLDIVHRDIKPQNVLLSMPDAKGQTRAMISDFGLCKKLQVGRVSFSRRSGVTGTDGWIAPEMLNGSERTTCAVDLFSLGCLFYYVLSKGSHPFGDSLRRQANILGNVSDLGNLKGEPWQIAIQKPLIADLISVKTQDRPPCTAILVHPIFWSNSKILAFFQDVSDRIEKAEPDDHVLMTLERDAAFVVRGDWRRYISTEIGKDLRKYRSYSGDSLRDLLRALRNKKHHYRELPPETQEELGSIPDGFTGYWTSRFPLLLIHTWLSMQIVARETSFLSYYHLNHRFSLCNYKTKQAILYPLYCNDIDDEFNFASTASAYDESAEIFKRSPKKVVNIRKYSYKQNSYNRRYNGGENDMNHNFANERVHYVDDRNVGLFRNNNPLIAKSLLASKVVDSSVLTQDVVCDENDEFATSHSQFAIRPRRYSKNRKLLKKVSEPTEASADNSDKKVS</sequence>
<dbReference type="GO" id="GO:0010468">
    <property type="term" value="P:regulation of gene expression"/>
    <property type="evidence" value="ECO:0007669"/>
    <property type="project" value="UniProtKB-ARBA"/>
</dbReference>
<dbReference type="GO" id="GO:0016787">
    <property type="term" value="F:hydrolase activity"/>
    <property type="evidence" value="ECO:0007669"/>
    <property type="project" value="UniProtKB-KW"/>
</dbReference>
<dbReference type="InterPro" id="IPR011047">
    <property type="entry name" value="Quinoprotein_ADH-like_sf"/>
</dbReference>
<dbReference type="SMART" id="SM00580">
    <property type="entry name" value="PUG"/>
    <property type="match status" value="1"/>
</dbReference>
<name>A0A1Y1LCF4_PHOPY</name>
<dbReference type="GO" id="GO:0080090">
    <property type="term" value="P:regulation of primary metabolic process"/>
    <property type="evidence" value="ECO:0007669"/>
    <property type="project" value="UniProtKB-ARBA"/>
</dbReference>
<dbReference type="GO" id="GO:0070059">
    <property type="term" value="P:intrinsic apoptotic signaling pathway in response to endoplasmic reticulum stress"/>
    <property type="evidence" value="ECO:0007669"/>
    <property type="project" value="TreeGrafter"/>
</dbReference>
<dbReference type="AlphaFoldDB" id="A0A1Y1LCF4"/>
<comment type="cofactor">
    <cofactor evidence="1">
        <name>Mg(2+)</name>
        <dbReference type="ChEBI" id="CHEBI:18420"/>
    </cofactor>
</comment>
<dbReference type="SMART" id="SM00564">
    <property type="entry name" value="PQQ"/>
    <property type="match status" value="5"/>
</dbReference>
<dbReference type="PROSITE" id="PS00108">
    <property type="entry name" value="PROTEIN_KINASE_ST"/>
    <property type="match status" value="1"/>
</dbReference>
<dbReference type="InterPro" id="IPR000719">
    <property type="entry name" value="Prot_kinase_dom"/>
</dbReference>
<evidence type="ECO:0000256" key="14">
    <source>
        <dbReference type="ARBA" id="ARBA00022989"/>
    </source>
</evidence>
<dbReference type="GO" id="GO:0036498">
    <property type="term" value="P:IRE1-mediated unfolded protein response"/>
    <property type="evidence" value="ECO:0007669"/>
    <property type="project" value="TreeGrafter"/>
</dbReference>
<feature type="region of interest" description="Disordered" evidence="19">
    <location>
        <begin position="407"/>
        <end position="429"/>
    </location>
</feature>
<dbReference type="SMART" id="SM00220">
    <property type="entry name" value="S_TKc"/>
    <property type="match status" value="1"/>
</dbReference>
<dbReference type="PANTHER" id="PTHR13954">
    <property type="entry name" value="IRE1-RELATED"/>
    <property type="match status" value="1"/>
</dbReference>
<keyword evidence="16" id="KW-0511">Multifunctional enzyme</keyword>
<evidence type="ECO:0000256" key="6">
    <source>
        <dbReference type="ARBA" id="ARBA00022679"/>
    </source>
</evidence>
<dbReference type="GO" id="GO:0006397">
    <property type="term" value="P:mRNA processing"/>
    <property type="evidence" value="ECO:0007669"/>
    <property type="project" value="InterPro"/>
</dbReference>
<dbReference type="GO" id="GO:0005524">
    <property type="term" value="F:ATP binding"/>
    <property type="evidence" value="ECO:0007669"/>
    <property type="project" value="UniProtKB-KW"/>
</dbReference>
<evidence type="ECO:0000256" key="8">
    <source>
        <dbReference type="ARBA" id="ARBA00022729"/>
    </source>
</evidence>
<evidence type="ECO:0000259" key="21">
    <source>
        <dbReference type="PROSITE" id="PS50011"/>
    </source>
</evidence>
<accession>A0A1Y1LCF4</accession>
<reference evidence="23" key="1">
    <citation type="journal article" date="2016" name="Sci. Rep.">
        <title>Molecular characterization of firefly nuptial gifts: a multi-omics approach sheds light on postcopulatory sexual selection.</title>
        <authorList>
            <person name="Al-Wathiqui N."/>
            <person name="Fallon T.R."/>
            <person name="South A."/>
            <person name="Weng J.K."/>
            <person name="Lewis S.M."/>
        </authorList>
    </citation>
    <scope>NUCLEOTIDE SEQUENCE</scope>
</reference>
<dbReference type="Gene3D" id="3.30.200.20">
    <property type="entry name" value="Phosphorylase Kinase, domain 1"/>
    <property type="match status" value="1"/>
</dbReference>
<dbReference type="CDD" id="cd10422">
    <property type="entry name" value="RNase_Ire1"/>
    <property type="match status" value="1"/>
</dbReference>
<keyword evidence="4" id="KW-0723">Serine/threonine-protein kinase</keyword>
<evidence type="ECO:0000256" key="7">
    <source>
        <dbReference type="ARBA" id="ARBA00022692"/>
    </source>
</evidence>
<feature type="region of interest" description="Disordered" evidence="19">
    <location>
        <begin position="1092"/>
        <end position="1114"/>
    </location>
</feature>
<dbReference type="GO" id="GO:0051082">
    <property type="term" value="F:unfolded protein binding"/>
    <property type="evidence" value="ECO:0007669"/>
    <property type="project" value="TreeGrafter"/>
</dbReference>
<comment type="subcellular location">
    <subcellularLocation>
        <location evidence="2">Endoplasmic reticulum membrane</location>
        <topology evidence="2">Single-pass type I membrane protein</topology>
    </subcellularLocation>
</comment>
<feature type="transmembrane region" description="Helical" evidence="20">
    <location>
        <begin position="6"/>
        <end position="26"/>
    </location>
</feature>
<feature type="compositionally biased region" description="Basic and acidic residues" evidence="19">
    <location>
        <begin position="413"/>
        <end position="429"/>
    </location>
</feature>
<dbReference type="PANTHER" id="PTHR13954:SF6">
    <property type="entry name" value="NON-SPECIFIC SERINE_THREONINE PROTEIN KINASE"/>
    <property type="match status" value="1"/>
</dbReference>
<dbReference type="FunFam" id="1.20.1440.180:FF:000001">
    <property type="entry name" value="Serine/threonine-protein kinase/endoribonuclease IRE1"/>
    <property type="match status" value="1"/>
</dbReference>
<evidence type="ECO:0000256" key="10">
    <source>
        <dbReference type="ARBA" id="ARBA00022777"/>
    </source>
</evidence>
<dbReference type="InterPro" id="IPR018391">
    <property type="entry name" value="PQQ_b-propeller_rpt"/>
</dbReference>
<evidence type="ECO:0000256" key="13">
    <source>
        <dbReference type="ARBA" id="ARBA00022840"/>
    </source>
</evidence>
<keyword evidence="11" id="KW-0378">Hydrolase</keyword>
<feature type="domain" description="KEN" evidence="22">
    <location>
        <begin position="817"/>
        <end position="946"/>
    </location>
</feature>
<organism evidence="23">
    <name type="scientific">Photinus pyralis</name>
    <name type="common">Common eastern firefly</name>
    <name type="synonym">Lampyris pyralis</name>
    <dbReference type="NCBI Taxonomy" id="7054"/>
    <lineage>
        <taxon>Eukaryota</taxon>
        <taxon>Metazoa</taxon>
        <taxon>Ecdysozoa</taxon>
        <taxon>Arthropoda</taxon>
        <taxon>Hexapoda</taxon>
        <taxon>Insecta</taxon>
        <taxon>Pterygota</taxon>
        <taxon>Neoptera</taxon>
        <taxon>Endopterygota</taxon>
        <taxon>Coleoptera</taxon>
        <taxon>Polyphaga</taxon>
        <taxon>Elateriformia</taxon>
        <taxon>Elateroidea</taxon>
        <taxon>Lampyridae</taxon>
        <taxon>Lampyrinae</taxon>
        <taxon>Photinus</taxon>
    </lineage>
</organism>
<dbReference type="GO" id="GO:0004521">
    <property type="term" value="F:RNA endonuclease activity"/>
    <property type="evidence" value="ECO:0007669"/>
    <property type="project" value="InterPro"/>
</dbReference>
<evidence type="ECO:0000256" key="18">
    <source>
        <dbReference type="ARBA" id="ARBA00048679"/>
    </source>
</evidence>
<keyword evidence="10" id="KW-0418">Kinase</keyword>
<keyword evidence="14 20" id="KW-1133">Transmembrane helix</keyword>
<evidence type="ECO:0000256" key="1">
    <source>
        <dbReference type="ARBA" id="ARBA00001946"/>
    </source>
</evidence>
<dbReference type="CDD" id="cd09769">
    <property type="entry name" value="Luminal_IRE1"/>
    <property type="match status" value="1"/>
</dbReference>
<evidence type="ECO:0000256" key="2">
    <source>
        <dbReference type="ARBA" id="ARBA00004115"/>
    </source>
</evidence>
<keyword evidence="13" id="KW-0067">ATP-binding</keyword>
<evidence type="ECO:0000313" key="23">
    <source>
        <dbReference type="EMBL" id="JAV70010.1"/>
    </source>
</evidence>
<evidence type="ECO:0000256" key="9">
    <source>
        <dbReference type="ARBA" id="ARBA00022741"/>
    </source>
</evidence>
<dbReference type="EMBL" id="GEZM01062148">
    <property type="protein sequence ID" value="JAV70009.1"/>
    <property type="molecule type" value="Transcribed_RNA"/>
</dbReference>
<keyword evidence="5" id="KW-0597">Phosphoprotein</keyword>
<dbReference type="InterPro" id="IPR015943">
    <property type="entry name" value="WD40/YVTN_repeat-like_dom_sf"/>
</dbReference>
<evidence type="ECO:0000256" key="3">
    <source>
        <dbReference type="ARBA" id="ARBA00012513"/>
    </source>
</evidence>
<proteinExistence type="predicted"/>
<dbReference type="InterPro" id="IPR011009">
    <property type="entry name" value="Kinase-like_dom_sf"/>
</dbReference>
<evidence type="ECO:0000256" key="4">
    <source>
        <dbReference type="ARBA" id="ARBA00022527"/>
    </source>
</evidence>
<evidence type="ECO:0000259" key="22">
    <source>
        <dbReference type="PROSITE" id="PS51392"/>
    </source>
</evidence>
<keyword evidence="15 20" id="KW-0472">Membrane</keyword>
<dbReference type="Gene3D" id="1.20.1440.180">
    <property type="entry name" value="KEN domain"/>
    <property type="match status" value="1"/>
</dbReference>